<dbReference type="PANTHER" id="PTHR43777:SF1">
    <property type="entry name" value="MOLYBDENUM COFACTOR CYTIDYLYLTRANSFERASE"/>
    <property type="match status" value="1"/>
</dbReference>
<dbReference type="AlphaFoldDB" id="A0A160DWK1"/>
<feature type="domain" description="MobA-like NTP transferase" evidence="2">
    <location>
        <begin position="8"/>
        <end position="163"/>
    </location>
</feature>
<dbReference type="Proteomes" id="UP000076830">
    <property type="component" value="Chromosome"/>
</dbReference>
<dbReference type="SUPFAM" id="SSF53448">
    <property type="entry name" value="Nucleotide-diphospho-sugar transferases"/>
    <property type="match status" value="1"/>
</dbReference>
<dbReference type="Pfam" id="PF12804">
    <property type="entry name" value="NTP_transf_3"/>
    <property type="match status" value="1"/>
</dbReference>
<evidence type="ECO:0000256" key="1">
    <source>
        <dbReference type="ARBA" id="ARBA00022842"/>
    </source>
</evidence>
<dbReference type="PANTHER" id="PTHR43777">
    <property type="entry name" value="MOLYBDENUM COFACTOR CYTIDYLYLTRANSFERASE"/>
    <property type="match status" value="1"/>
</dbReference>
<reference evidence="3 4" key="1">
    <citation type="submission" date="2016-04" db="EMBL/GenBank/DDBJ databases">
        <title>Complete genome sequence of Dokdonella koreensis DS-123T.</title>
        <authorList>
            <person name="Kim J.F."/>
            <person name="Lee H."/>
            <person name="Kwak M.-J."/>
        </authorList>
    </citation>
    <scope>NUCLEOTIDE SEQUENCE [LARGE SCALE GENOMIC DNA]</scope>
    <source>
        <strain evidence="3 4">DS-123</strain>
    </source>
</reference>
<dbReference type="KEGG" id="dko:I596_3033"/>
<dbReference type="EMBL" id="CP015249">
    <property type="protein sequence ID" value="ANB19025.1"/>
    <property type="molecule type" value="Genomic_DNA"/>
</dbReference>
<protein>
    <submittedName>
        <fullName evidence="3">MobA-like protein</fullName>
    </submittedName>
</protein>
<dbReference type="InterPro" id="IPR029044">
    <property type="entry name" value="Nucleotide-diphossugar_trans"/>
</dbReference>
<dbReference type="InterPro" id="IPR025877">
    <property type="entry name" value="MobA-like_NTP_Trfase"/>
</dbReference>
<dbReference type="GO" id="GO:0016779">
    <property type="term" value="F:nucleotidyltransferase activity"/>
    <property type="evidence" value="ECO:0007669"/>
    <property type="project" value="UniProtKB-ARBA"/>
</dbReference>
<gene>
    <name evidence="3" type="ORF">I596_3033</name>
</gene>
<dbReference type="Gene3D" id="3.90.550.10">
    <property type="entry name" value="Spore Coat Polysaccharide Biosynthesis Protein SpsA, Chain A"/>
    <property type="match status" value="1"/>
</dbReference>
<name>A0A160DWK1_9GAMM</name>
<accession>A0A160DWK1</accession>
<dbReference type="RefSeq" id="WP_067649293.1">
    <property type="nucleotide sequence ID" value="NZ_CP015249.1"/>
</dbReference>
<organism evidence="3 4">
    <name type="scientific">Dokdonella koreensis DS-123</name>
    <dbReference type="NCBI Taxonomy" id="1300342"/>
    <lineage>
        <taxon>Bacteria</taxon>
        <taxon>Pseudomonadati</taxon>
        <taxon>Pseudomonadota</taxon>
        <taxon>Gammaproteobacteria</taxon>
        <taxon>Lysobacterales</taxon>
        <taxon>Rhodanobacteraceae</taxon>
        <taxon>Dokdonella</taxon>
    </lineage>
</organism>
<proteinExistence type="predicted"/>
<dbReference type="STRING" id="1300342.I596_3033"/>
<evidence type="ECO:0000313" key="3">
    <source>
        <dbReference type="EMBL" id="ANB19025.1"/>
    </source>
</evidence>
<sequence>MAAADHAAIVLAAGRSRRLGRPKQLLRVDGVSLLRRTVAAVLATQPVLVGVVLAADAPAVAAEIAGLPVVTWFNPMPDAGLSGSLRVAACALAAHAGPTLIVGVDQPRLGTDHLEALLQAGRVHGGDVVTGYGPAFGIPARVTAATLAQAMDLSGDGGLKRLWLAAPPQRVQADALGFDLDTPADLAVAVARGWIDA</sequence>
<keyword evidence="4" id="KW-1185">Reference proteome</keyword>
<keyword evidence="1" id="KW-0460">Magnesium</keyword>
<evidence type="ECO:0000313" key="4">
    <source>
        <dbReference type="Proteomes" id="UP000076830"/>
    </source>
</evidence>
<evidence type="ECO:0000259" key="2">
    <source>
        <dbReference type="Pfam" id="PF12804"/>
    </source>
</evidence>